<name>A0A6N3EDB5_9CLOT</name>
<evidence type="ECO:0000259" key="1">
    <source>
        <dbReference type="Pfam" id="PF14534"/>
    </source>
</evidence>
<evidence type="ECO:0000313" key="2">
    <source>
        <dbReference type="EMBL" id="VYU37559.1"/>
    </source>
</evidence>
<dbReference type="RefSeq" id="WP_421755677.1">
    <property type="nucleotide sequence ID" value="NZ_CACRTO010000020.1"/>
</dbReference>
<dbReference type="Gene3D" id="3.10.450.50">
    <property type="match status" value="1"/>
</dbReference>
<dbReference type="AlphaFoldDB" id="A0A6N3EDB5"/>
<protein>
    <recommendedName>
        <fullName evidence="1">DUF4440 domain-containing protein</fullName>
    </recommendedName>
</protein>
<dbReference type="InterPro" id="IPR032710">
    <property type="entry name" value="NTF2-like_dom_sf"/>
</dbReference>
<reference evidence="2" key="1">
    <citation type="submission" date="2019-11" db="EMBL/GenBank/DDBJ databases">
        <authorList>
            <person name="Feng L."/>
        </authorList>
    </citation>
    <scope>NUCLEOTIDE SEQUENCE</scope>
    <source>
        <strain evidence="2">CTertiumLFYP3</strain>
    </source>
</reference>
<accession>A0A6N3EDB5</accession>
<dbReference type="SUPFAM" id="SSF54427">
    <property type="entry name" value="NTF2-like"/>
    <property type="match status" value="1"/>
</dbReference>
<gene>
    <name evidence="2" type="ORF">CTLFYP3_02212</name>
</gene>
<organism evidence="2">
    <name type="scientific">Clostridium tertium</name>
    <dbReference type="NCBI Taxonomy" id="1559"/>
    <lineage>
        <taxon>Bacteria</taxon>
        <taxon>Bacillati</taxon>
        <taxon>Bacillota</taxon>
        <taxon>Clostridia</taxon>
        <taxon>Eubacteriales</taxon>
        <taxon>Clostridiaceae</taxon>
        <taxon>Clostridium</taxon>
    </lineage>
</organism>
<dbReference type="EMBL" id="CACRTO010000020">
    <property type="protein sequence ID" value="VYU37559.1"/>
    <property type="molecule type" value="Genomic_DNA"/>
</dbReference>
<dbReference type="Pfam" id="PF14534">
    <property type="entry name" value="DUF4440"/>
    <property type="match status" value="1"/>
</dbReference>
<sequence>MLEKTILNLEKQLLDPVVRKTPEKLREFLSEDFIEFCSSGTIYRYNPNDTFFEENVSFKIMNFTCAELTEGYALATYKVDKIYEKENTIKSSIRSSIWKLIDSKWKMIFHQGTLIK</sequence>
<dbReference type="InterPro" id="IPR027843">
    <property type="entry name" value="DUF4440"/>
</dbReference>
<proteinExistence type="predicted"/>
<feature type="domain" description="DUF4440" evidence="1">
    <location>
        <begin position="6"/>
        <end position="107"/>
    </location>
</feature>